<keyword evidence="7" id="KW-0961">Cell wall biogenesis/degradation</keyword>
<feature type="signal peptide" evidence="9">
    <location>
        <begin position="1"/>
        <end position="33"/>
    </location>
</feature>
<dbReference type="PANTHER" id="PTHR31983:SF0">
    <property type="entry name" value="GLUCAN ENDO-1,3-BETA-D-GLUCOSIDASE 2"/>
    <property type="match status" value="1"/>
</dbReference>
<dbReference type="GO" id="GO:0071555">
    <property type="term" value="P:cell wall organization"/>
    <property type="evidence" value="ECO:0007669"/>
    <property type="project" value="UniProtKB-KW"/>
</dbReference>
<dbReference type="GO" id="GO:0052861">
    <property type="term" value="F:endo-1,3(4)-beta-glucanase activity"/>
    <property type="evidence" value="ECO:0007669"/>
    <property type="project" value="InterPro"/>
</dbReference>
<protein>
    <recommendedName>
        <fullName evidence="3">glucan endo-1,3-beta-D-glucosidase</fullName>
        <ecNumber evidence="3">3.2.1.39</ecNumber>
    </recommendedName>
</protein>
<evidence type="ECO:0000256" key="6">
    <source>
        <dbReference type="ARBA" id="ARBA00023295"/>
    </source>
</evidence>
<proteinExistence type="inferred from homology"/>
<reference evidence="11 12" key="1">
    <citation type="submission" date="2019-08" db="EMBL/GenBank/DDBJ databases">
        <title>Bacterial whole genome sequence for Glaciihabitans sp. CHu50b-6-2.</title>
        <authorList>
            <person name="Jin L."/>
        </authorList>
    </citation>
    <scope>NUCLEOTIDE SEQUENCE [LARGE SCALE GENOMIC DNA]</scope>
    <source>
        <strain evidence="11 12">CHu50b-6-2</strain>
    </source>
</reference>
<keyword evidence="6" id="KW-0326">Glycosidase</keyword>
<dbReference type="Pfam" id="PF17652">
    <property type="entry name" value="Glyco_hydro81C"/>
    <property type="match status" value="1"/>
</dbReference>
<organism evidence="11 12">
    <name type="scientific">Lacisediminihabitans profunda</name>
    <dbReference type="NCBI Taxonomy" id="2594790"/>
    <lineage>
        <taxon>Bacteria</taxon>
        <taxon>Bacillati</taxon>
        <taxon>Actinomycetota</taxon>
        <taxon>Actinomycetes</taxon>
        <taxon>Micrococcales</taxon>
        <taxon>Microbacteriaceae</taxon>
        <taxon>Lacisediminihabitans</taxon>
    </lineage>
</organism>
<dbReference type="EMBL" id="VRMG01000010">
    <property type="protein sequence ID" value="TXN28956.1"/>
    <property type="molecule type" value="Genomic_DNA"/>
</dbReference>
<accession>A0A5C8UL21</accession>
<evidence type="ECO:0000256" key="2">
    <source>
        <dbReference type="ARBA" id="ARBA00010730"/>
    </source>
</evidence>
<dbReference type="PANTHER" id="PTHR31983">
    <property type="entry name" value="ENDO-1,3(4)-BETA-GLUCANASE 1"/>
    <property type="match status" value="1"/>
</dbReference>
<dbReference type="InterPro" id="IPR005200">
    <property type="entry name" value="Endo-beta-glucanase"/>
</dbReference>
<evidence type="ECO:0000256" key="4">
    <source>
        <dbReference type="ARBA" id="ARBA00022801"/>
    </source>
</evidence>
<gene>
    <name evidence="11" type="ORF">FVP33_15650</name>
</gene>
<dbReference type="AlphaFoldDB" id="A0A5C8UL21"/>
<dbReference type="GO" id="GO:0042973">
    <property type="term" value="F:glucan endo-1,3-beta-D-glucosidase activity"/>
    <property type="evidence" value="ECO:0007669"/>
    <property type="project" value="UniProtKB-EC"/>
</dbReference>
<evidence type="ECO:0000256" key="5">
    <source>
        <dbReference type="ARBA" id="ARBA00023277"/>
    </source>
</evidence>
<evidence type="ECO:0000256" key="1">
    <source>
        <dbReference type="ARBA" id="ARBA00000382"/>
    </source>
</evidence>
<keyword evidence="5" id="KW-0119">Carbohydrate metabolism</keyword>
<evidence type="ECO:0000256" key="3">
    <source>
        <dbReference type="ARBA" id="ARBA00012780"/>
    </source>
</evidence>
<evidence type="ECO:0000256" key="9">
    <source>
        <dbReference type="SAM" id="SignalP"/>
    </source>
</evidence>
<dbReference type="RefSeq" id="WP_147784626.1">
    <property type="nucleotide sequence ID" value="NZ_VRMG01000010.1"/>
</dbReference>
<dbReference type="Proteomes" id="UP000321379">
    <property type="component" value="Unassembled WGS sequence"/>
</dbReference>
<dbReference type="InterPro" id="IPR040720">
    <property type="entry name" value="GH81_C"/>
</dbReference>
<keyword evidence="4" id="KW-0378">Hydrolase</keyword>
<evidence type="ECO:0000313" key="11">
    <source>
        <dbReference type="EMBL" id="TXN28956.1"/>
    </source>
</evidence>
<evidence type="ECO:0000256" key="8">
    <source>
        <dbReference type="ARBA" id="ARBA00023326"/>
    </source>
</evidence>
<sequence>MNRTTIARGTGILAAGVAVLLAVAACGSPNAPADPSTSSVLPDSQIGSTVAKLPAKSVGKVPTMRLAKGLAPPTNRWFSGLVFGEKPLPVFPLPLSFGLTDTGFTLGLPTVTTTPDTITGGNTPSITVDAGAARSQITAYDDVSVTIAHLDGSGAQLGSTVIAEGSPLVSFTAAKKLTLRMGQQFTDAGAGVWSTRVGDTTYGLRTAGTVAQDGTTLSLDKGDAAVWFPVPKDGTLKAVAAHAAPLQSVTLDYTAESPNATTRLGYRTQGQKDTLIAVLPHQQKAMATPACTLGSYPSAYGTMSLCAGTSLAWSTPVVTPSDALDVRSLSESEKSVLRNQLGKDVAATTALPADTYFGGKALYRLANLLTLANQLGDTAVAKSVGATLGAALRQWTNPAGCKSGTERCFVYDAKMKGLVGLSASFGSEQFNDHNFHYGYFLYAASVAAAQDVVLRKDITPVMNLIAADLATSGPSKYFPDRRGFDAYSGHSWASGYSPFADGNNLESSSEAVSAWNGLALWSGVTGNTPLKKEALWMLSGEAASGKAYWTDFTASDAAYTGYSHSIVALNWGGKRDYSTWFSAEANAKLGIQLIPMSPASRYLAGDAARIGKNVAEATPAGYGVKFGDYLLMYSSLAGPEQAKTALATARDLPEKFIDDGNSRSYLLAWIMTR</sequence>
<dbReference type="PROSITE" id="PS52008">
    <property type="entry name" value="GH81"/>
    <property type="match status" value="1"/>
</dbReference>
<dbReference type="GO" id="GO:0000272">
    <property type="term" value="P:polysaccharide catabolic process"/>
    <property type="evidence" value="ECO:0007669"/>
    <property type="project" value="UniProtKB-KW"/>
</dbReference>
<comment type="similarity">
    <text evidence="2">Belongs to the glycosyl hydrolase 81 family.</text>
</comment>
<comment type="catalytic activity">
    <reaction evidence="1">
        <text>Hydrolysis of (1-&gt;3)-beta-D-glucosidic linkages in (1-&gt;3)-beta-D-glucans.</text>
        <dbReference type="EC" id="3.2.1.39"/>
    </reaction>
</comment>
<keyword evidence="8" id="KW-0624">Polysaccharide degradation</keyword>
<evidence type="ECO:0000256" key="7">
    <source>
        <dbReference type="ARBA" id="ARBA00023316"/>
    </source>
</evidence>
<evidence type="ECO:0000259" key="10">
    <source>
        <dbReference type="Pfam" id="PF17652"/>
    </source>
</evidence>
<dbReference type="PROSITE" id="PS51257">
    <property type="entry name" value="PROKAR_LIPOPROTEIN"/>
    <property type="match status" value="1"/>
</dbReference>
<dbReference type="EC" id="3.2.1.39" evidence="3"/>
<feature type="chain" id="PRO_5022771968" description="glucan endo-1,3-beta-D-glucosidase" evidence="9">
    <location>
        <begin position="34"/>
        <end position="673"/>
    </location>
</feature>
<feature type="domain" description="Glycosyl hydrolase family 81 C-terminal" evidence="10">
    <location>
        <begin position="334"/>
        <end position="667"/>
    </location>
</feature>
<keyword evidence="12" id="KW-1185">Reference proteome</keyword>
<comment type="caution">
    <text evidence="11">The sequence shown here is derived from an EMBL/GenBank/DDBJ whole genome shotgun (WGS) entry which is preliminary data.</text>
</comment>
<evidence type="ECO:0000313" key="12">
    <source>
        <dbReference type="Proteomes" id="UP000321379"/>
    </source>
</evidence>
<keyword evidence="9" id="KW-0732">Signal</keyword>
<name>A0A5C8UL21_9MICO</name>